<feature type="transmembrane region" description="Helical" evidence="1">
    <location>
        <begin position="212"/>
        <end position="230"/>
    </location>
</feature>
<protein>
    <submittedName>
        <fullName evidence="4">Ankyrin repeat-containing protein ITN1-like isoform X1</fullName>
    </submittedName>
</protein>
<evidence type="ECO:0000259" key="2">
    <source>
        <dbReference type="Pfam" id="PF13962"/>
    </source>
</evidence>
<organism evidence="3 4">
    <name type="scientific">Rhodamnia argentea</name>
    <dbReference type="NCBI Taxonomy" id="178133"/>
    <lineage>
        <taxon>Eukaryota</taxon>
        <taxon>Viridiplantae</taxon>
        <taxon>Streptophyta</taxon>
        <taxon>Embryophyta</taxon>
        <taxon>Tracheophyta</taxon>
        <taxon>Spermatophyta</taxon>
        <taxon>Magnoliopsida</taxon>
        <taxon>eudicotyledons</taxon>
        <taxon>Gunneridae</taxon>
        <taxon>Pentapetalae</taxon>
        <taxon>rosids</taxon>
        <taxon>malvids</taxon>
        <taxon>Myrtales</taxon>
        <taxon>Myrtaceae</taxon>
        <taxon>Myrtoideae</taxon>
        <taxon>Myrteae</taxon>
        <taxon>Australasian group</taxon>
        <taxon>Rhodamnia</taxon>
    </lineage>
</organism>
<feature type="domain" description="PGG" evidence="2">
    <location>
        <begin position="203"/>
        <end position="315"/>
    </location>
</feature>
<dbReference type="GeneID" id="115733326"/>
<accession>A0A8B8NBN3</accession>
<sequence>MARALNRFKISVWNLVTKSVPFIKSCGELKLRHNCLLELAELALTEMKSNMGTPKMLEFLLTSGVVLDAASRGIFEFVDLCLKNFPELMWDDNFAKELIKKVVKGRHVELFRLVRTHNRVRYIAEDLSIDVDLMKAVAEWSSKCVSSDVSGAAFLLQRELQWFQVVDVSTFPSLKWLKYQEDKSTHWEVFVQQRQELLKDARQWMKDTSSSCSLVGTLIITIAFAAAFMVPGGNDNNMGIPTLLKNNSFMVFTVANSLALFSSVAATLMFLVVLTSCYAIEDFLFSLPRDMTLGLTFLFLSLAVMLVAFSSALMIVLSEQWRWIYIPVALLAAVPIVMFSILQLPLYVEMVESTYWPRLYRPLKLWK</sequence>
<dbReference type="Proteomes" id="UP000827889">
    <property type="component" value="Chromosome 4"/>
</dbReference>
<evidence type="ECO:0000313" key="4">
    <source>
        <dbReference type="RefSeq" id="XP_030519850.2"/>
    </source>
</evidence>
<evidence type="ECO:0000256" key="1">
    <source>
        <dbReference type="SAM" id="Phobius"/>
    </source>
</evidence>
<keyword evidence="1" id="KW-0472">Membrane</keyword>
<keyword evidence="3" id="KW-1185">Reference proteome</keyword>
<proteinExistence type="predicted"/>
<gene>
    <name evidence="4" type="primary">LOC115733326</name>
</gene>
<feature type="transmembrane region" description="Helical" evidence="1">
    <location>
        <begin position="292"/>
        <end position="317"/>
    </location>
</feature>
<reference evidence="4" key="1">
    <citation type="submission" date="2025-08" db="UniProtKB">
        <authorList>
            <consortium name="RefSeq"/>
        </authorList>
    </citation>
    <scope>IDENTIFICATION</scope>
    <source>
        <tissue evidence="4">Leaf</tissue>
    </source>
</reference>
<keyword evidence="1" id="KW-1133">Transmembrane helix</keyword>
<dbReference type="RefSeq" id="XP_030519850.2">
    <property type="nucleotide sequence ID" value="XM_030663990.2"/>
</dbReference>
<dbReference type="InterPro" id="IPR026961">
    <property type="entry name" value="PGG_dom"/>
</dbReference>
<dbReference type="PANTHER" id="PTHR24177">
    <property type="entry name" value="CASKIN"/>
    <property type="match status" value="1"/>
</dbReference>
<dbReference type="Pfam" id="PF13962">
    <property type="entry name" value="PGG"/>
    <property type="match status" value="1"/>
</dbReference>
<evidence type="ECO:0000313" key="3">
    <source>
        <dbReference type="Proteomes" id="UP000827889"/>
    </source>
</evidence>
<keyword evidence="1" id="KW-0812">Transmembrane</keyword>
<feature type="transmembrane region" description="Helical" evidence="1">
    <location>
        <begin position="250"/>
        <end position="280"/>
    </location>
</feature>
<feature type="transmembrane region" description="Helical" evidence="1">
    <location>
        <begin position="323"/>
        <end position="348"/>
    </location>
</feature>
<dbReference type="PANTHER" id="PTHR24177:SF472">
    <property type="entry name" value="PGG DOMAIN-CONTAINING PROTEIN"/>
    <property type="match status" value="1"/>
</dbReference>
<name>A0A8B8NBN3_9MYRT</name>